<dbReference type="OrthoDB" id="192915at2759"/>
<dbReference type="AlphaFoldDB" id="C1FFA2"/>
<evidence type="ECO:0000313" key="5">
    <source>
        <dbReference type="Proteomes" id="UP000002009"/>
    </source>
</evidence>
<reference evidence="4 5" key="1">
    <citation type="journal article" date="2009" name="Science">
        <title>Green evolution and dynamic adaptations revealed by genomes of the marine picoeukaryotes Micromonas.</title>
        <authorList>
            <person name="Worden A.Z."/>
            <person name="Lee J.H."/>
            <person name="Mock T."/>
            <person name="Rouze P."/>
            <person name="Simmons M.P."/>
            <person name="Aerts A.L."/>
            <person name="Allen A.E."/>
            <person name="Cuvelier M.L."/>
            <person name="Derelle E."/>
            <person name="Everett M.V."/>
            <person name="Foulon E."/>
            <person name="Grimwood J."/>
            <person name="Gundlach H."/>
            <person name="Henrissat B."/>
            <person name="Napoli C."/>
            <person name="McDonald S.M."/>
            <person name="Parker M.S."/>
            <person name="Rombauts S."/>
            <person name="Salamov A."/>
            <person name="Von Dassow P."/>
            <person name="Badger J.H."/>
            <person name="Coutinho P.M."/>
            <person name="Demir E."/>
            <person name="Dubchak I."/>
            <person name="Gentemann C."/>
            <person name="Eikrem W."/>
            <person name="Gready J.E."/>
            <person name="John U."/>
            <person name="Lanier W."/>
            <person name="Lindquist E.A."/>
            <person name="Lucas S."/>
            <person name="Mayer K.F."/>
            <person name="Moreau H."/>
            <person name="Not F."/>
            <person name="Otillar R."/>
            <person name="Panaud O."/>
            <person name="Pangilinan J."/>
            <person name="Paulsen I."/>
            <person name="Piegu B."/>
            <person name="Poliakov A."/>
            <person name="Robbens S."/>
            <person name="Schmutz J."/>
            <person name="Toulza E."/>
            <person name="Wyss T."/>
            <person name="Zelensky A."/>
            <person name="Zhou K."/>
            <person name="Armbrust E.V."/>
            <person name="Bhattacharya D."/>
            <person name="Goodenough U.W."/>
            <person name="Van de Peer Y."/>
            <person name="Grigoriev I.V."/>
        </authorList>
    </citation>
    <scope>NUCLEOTIDE SEQUENCE [LARGE SCALE GENOMIC DNA]</scope>
    <source>
        <strain evidence="5">RCC299 / NOUM17</strain>
    </source>
</reference>
<feature type="compositionally biased region" description="Basic and acidic residues" evidence="1">
    <location>
        <begin position="190"/>
        <end position="203"/>
    </location>
</feature>
<name>C1FFA2_MICCC</name>
<keyword evidence="2" id="KW-0732">Signal</keyword>
<feature type="chain" id="PRO_5002909456" description="DUF3456 domain-containing protein" evidence="2">
    <location>
        <begin position="28"/>
        <end position="224"/>
    </location>
</feature>
<proteinExistence type="predicted"/>
<dbReference type="InterPro" id="IPR021852">
    <property type="entry name" value="DUF3456"/>
</dbReference>
<sequence>MPFGLRVPAVLLALAGLLLTAPTAIDAIDAKCSACAAVAGQLQTALEAEKPRNHVDLRGRLDSKGVRYGKLIPYDVSEQRFTELMEGVCEGLGRYTLRTVKPSEGPSAGTDVMRWENIGRVSKNPRAKTLRDELNDYCHRIVEKQEEDLQKALYAKELNSTNVAEKMCIQFSGECEDREDLTSAQSPAMEEEKKPKKDKEAKSGGKKRKKGAKKPAKGDDKKEL</sequence>
<feature type="compositionally biased region" description="Basic residues" evidence="1">
    <location>
        <begin position="204"/>
        <end position="215"/>
    </location>
</feature>
<dbReference type="PANTHER" id="PTHR13341">
    <property type="entry name" value="MIR-INTERACTING SAPOSIN-LIKE PROTEIN"/>
    <property type="match status" value="1"/>
</dbReference>
<accession>C1FFA2</accession>
<dbReference type="eggNOG" id="ENOG502RXZQ">
    <property type="taxonomic scope" value="Eukaryota"/>
</dbReference>
<evidence type="ECO:0000313" key="4">
    <source>
        <dbReference type="EMBL" id="ACO69048.1"/>
    </source>
</evidence>
<organism evidence="4 5">
    <name type="scientific">Micromonas commoda (strain RCC299 / NOUM17 / CCMP2709)</name>
    <name type="common">Picoplanktonic green alga</name>
    <dbReference type="NCBI Taxonomy" id="296587"/>
    <lineage>
        <taxon>Eukaryota</taxon>
        <taxon>Viridiplantae</taxon>
        <taxon>Chlorophyta</taxon>
        <taxon>Mamiellophyceae</taxon>
        <taxon>Mamiellales</taxon>
        <taxon>Mamiellaceae</taxon>
        <taxon>Micromonas</taxon>
    </lineage>
</organism>
<feature type="signal peptide" evidence="2">
    <location>
        <begin position="1"/>
        <end position="27"/>
    </location>
</feature>
<dbReference type="RefSeq" id="XP_002507790.1">
    <property type="nucleotide sequence ID" value="XM_002507744.1"/>
</dbReference>
<dbReference type="KEGG" id="mis:MICPUN_101718"/>
<dbReference type="InterPro" id="IPR042415">
    <property type="entry name" value="CNPY"/>
</dbReference>
<protein>
    <recommendedName>
        <fullName evidence="3">DUF3456 domain-containing protein</fullName>
    </recommendedName>
</protein>
<dbReference type="Pfam" id="PF11938">
    <property type="entry name" value="DUF3456"/>
    <property type="match status" value="1"/>
</dbReference>
<keyword evidence="5" id="KW-1185">Reference proteome</keyword>
<dbReference type="InParanoid" id="C1FFA2"/>
<dbReference type="EMBL" id="CP001575">
    <property type="protein sequence ID" value="ACO69048.1"/>
    <property type="molecule type" value="Genomic_DNA"/>
</dbReference>
<dbReference type="GeneID" id="8245426"/>
<evidence type="ECO:0000256" key="1">
    <source>
        <dbReference type="SAM" id="MobiDB-lite"/>
    </source>
</evidence>
<evidence type="ECO:0000256" key="2">
    <source>
        <dbReference type="SAM" id="SignalP"/>
    </source>
</evidence>
<gene>
    <name evidence="4" type="ORF">MICPUN_101718</name>
</gene>
<feature type="region of interest" description="Disordered" evidence="1">
    <location>
        <begin position="178"/>
        <end position="224"/>
    </location>
</feature>
<feature type="domain" description="DUF3456" evidence="3">
    <location>
        <begin position="31"/>
        <end position="175"/>
    </location>
</feature>
<dbReference type="Proteomes" id="UP000002009">
    <property type="component" value="Chromosome 8"/>
</dbReference>
<evidence type="ECO:0000259" key="3">
    <source>
        <dbReference type="Pfam" id="PF11938"/>
    </source>
</evidence>
<dbReference type="PANTHER" id="PTHR13341:SF2">
    <property type="entry name" value="PROTEIN SEELE"/>
    <property type="match status" value="1"/>
</dbReference>
<dbReference type="OMA" id="CHRIVEK"/>